<reference evidence="4 5" key="1">
    <citation type="journal article" date="2021" name="Sci. Rep.">
        <title>Genome sequencing of the multicellular alga Astrephomene provides insights into convergent evolution of germ-soma differentiation.</title>
        <authorList>
            <person name="Yamashita S."/>
            <person name="Yamamoto K."/>
            <person name="Matsuzaki R."/>
            <person name="Suzuki S."/>
            <person name="Yamaguchi H."/>
            <person name="Hirooka S."/>
            <person name="Minakuchi Y."/>
            <person name="Miyagishima S."/>
            <person name="Kawachi M."/>
            <person name="Toyoda A."/>
            <person name="Nozaki H."/>
        </authorList>
    </citation>
    <scope>NUCLEOTIDE SEQUENCE [LARGE SCALE GENOMIC DNA]</scope>
    <source>
        <strain evidence="4 5">NIES-4017</strain>
    </source>
</reference>
<protein>
    <recommendedName>
        <fullName evidence="3">DisA/LigA helix-hairpin-helix motif domain-containing protein</fullName>
    </recommendedName>
</protein>
<dbReference type="Gene3D" id="1.10.150.20">
    <property type="entry name" value="5' to 3' exonuclease, C-terminal subdomain"/>
    <property type="match status" value="2"/>
</dbReference>
<proteinExistence type="predicted"/>
<feature type="non-terminal residue" evidence="4">
    <location>
        <position position="148"/>
    </location>
</feature>
<organism evidence="4 5">
    <name type="scientific">Astrephomene gubernaculifera</name>
    <dbReference type="NCBI Taxonomy" id="47775"/>
    <lineage>
        <taxon>Eukaryota</taxon>
        <taxon>Viridiplantae</taxon>
        <taxon>Chlorophyta</taxon>
        <taxon>core chlorophytes</taxon>
        <taxon>Chlorophyceae</taxon>
        <taxon>CS clade</taxon>
        <taxon>Chlamydomonadales</taxon>
        <taxon>Astrephomenaceae</taxon>
        <taxon>Astrephomene</taxon>
    </lineage>
</organism>
<evidence type="ECO:0000313" key="4">
    <source>
        <dbReference type="EMBL" id="GFR49936.1"/>
    </source>
</evidence>
<keyword evidence="2" id="KW-0234">DNA repair</keyword>
<dbReference type="SUPFAM" id="SSF47781">
    <property type="entry name" value="RuvA domain 2-like"/>
    <property type="match status" value="1"/>
</dbReference>
<keyword evidence="5" id="KW-1185">Reference proteome</keyword>
<evidence type="ECO:0000313" key="5">
    <source>
        <dbReference type="Proteomes" id="UP001054857"/>
    </source>
</evidence>
<dbReference type="EMBL" id="BMAR01000033">
    <property type="protein sequence ID" value="GFR49936.1"/>
    <property type="molecule type" value="Genomic_DNA"/>
</dbReference>
<dbReference type="Pfam" id="PF12826">
    <property type="entry name" value="HHH_2"/>
    <property type="match status" value="1"/>
</dbReference>
<sequence>CGNSACGAQSERRLLHFATVCLPGSGAARGVVPQLAEAGLVAGIEDFYSLDEASLSSLPNFGPARAASLLSAVAASRRMPPARLLQGLNIRMVGPAAAAALGAAFPAVGQLAGRSAGEIVEASGVGPAVASCVSDWFSQPHNLQLLGR</sequence>
<dbReference type="InterPro" id="IPR041663">
    <property type="entry name" value="DisA/LigA_HHH"/>
</dbReference>
<dbReference type="AlphaFoldDB" id="A0AAD3E218"/>
<evidence type="ECO:0000256" key="1">
    <source>
        <dbReference type="ARBA" id="ARBA00022763"/>
    </source>
</evidence>
<name>A0AAD3E218_9CHLO</name>
<dbReference type="InterPro" id="IPR010994">
    <property type="entry name" value="RuvA_2-like"/>
</dbReference>
<accession>A0AAD3E218</accession>
<dbReference type="GO" id="GO:0006281">
    <property type="term" value="P:DNA repair"/>
    <property type="evidence" value="ECO:0007669"/>
    <property type="project" value="UniProtKB-KW"/>
</dbReference>
<evidence type="ECO:0000259" key="3">
    <source>
        <dbReference type="Pfam" id="PF12826"/>
    </source>
</evidence>
<feature type="domain" description="DisA/LigA helix-hairpin-helix motif" evidence="3">
    <location>
        <begin position="83"/>
        <end position="145"/>
    </location>
</feature>
<dbReference type="Proteomes" id="UP001054857">
    <property type="component" value="Unassembled WGS sequence"/>
</dbReference>
<comment type="caution">
    <text evidence="4">The sequence shown here is derived from an EMBL/GenBank/DDBJ whole genome shotgun (WGS) entry which is preliminary data.</text>
</comment>
<evidence type="ECO:0000256" key="2">
    <source>
        <dbReference type="ARBA" id="ARBA00023204"/>
    </source>
</evidence>
<keyword evidence="1" id="KW-0227">DNA damage</keyword>
<feature type="non-terminal residue" evidence="4">
    <location>
        <position position="1"/>
    </location>
</feature>
<gene>
    <name evidence="4" type="ORF">Agub_g12040</name>
</gene>